<evidence type="ECO:0000313" key="1">
    <source>
        <dbReference type="EMBL" id="OGY34859.1"/>
    </source>
</evidence>
<dbReference type="Proteomes" id="UP000177528">
    <property type="component" value="Unassembled WGS sequence"/>
</dbReference>
<protein>
    <submittedName>
        <fullName evidence="1">Uncharacterized protein</fullName>
    </submittedName>
</protein>
<name>A0A1G1X4D1_9BACT</name>
<comment type="caution">
    <text evidence="1">The sequence shown here is derived from an EMBL/GenBank/DDBJ whole genome shotgun (WGS) entry which is preliminary data.</text>
</comment>
<dbReference type="EMBL" id="MHHR01000009">
    <property type="protein sequence ID" value="OGY34859.1"/>
    <property type="molecule type" value="Genomic_DNA"/>
</dbReference>
<proteinExistence type="predicted"/>
<gene>
    <name evidence="1" type="ORF">A3D99_03055</name>
</gene>
<evidence type="ECO:0000313" key="2">
    <source>
        <dbReference type="Proteomes" id="UP000177528"/>
    </source>
</evidence>
<reference evidence="1 2" key="1">
    <citation type="journal article" date="2016" name="Nat. Commun.">
        <title>Thousands of microbial genomes shed light on interconnected biogeochemical processes in an aquifer system.</title>
        <authorList>
            <person name="Anantharaman K."/>
            <person name="Brown C.T."/>
            <person name="Hug L.A."/>
            <person name="Sharon I."/>
            <person name="Castelle C.J."/>
            <person name="Probst A.J."/>
            <person name="Thomas B.C."/>
            <person name="Singh A."/>
            <person name="Wilkins M.J."/>
            <person name="Karaoz U."/>
            <person name="Brodie E.L."/>
            <person name="Williams K.H."/>
            <person name="Hubbard S.S."/>
            <person name="Banfield J.F."/>
        </authorList>
    </citation>
    <scope>NUCLEOTIDE SEQUENCE [LARGE SCALE GENOMIC DNA]</scope>
</reference>
<sequence length="84" mass="9380">MRELTNNISGYNAAFILYENAEKQYSVHLSLGKGLTKRSKEIQEQLIAKKENSILTFSVPASSLTEAEEKAVQQVRSILPIVRG</sequence>
<accession>A0A1G1X4D1</accession>
<dbReference type="AlphaFoldDB" id="A0A1G1X4D1"/>
<organism evidence="1 2">
    <name type="scientific">Candidatus Andersenbacteria bacterium RIFCSPHIGHO2_12_FULL_45_11</name>
    <dbReference type="NCBI Taxonomy" id="1797281"/>
    <lineage>
        <taxon>Bacteria</taxon>
        <taxon>Candidatus Anderseniibacteriota</taxon>
    </lineage>
</organism>